<organism evidence="1 2">
    <name type="scientific">Piedraia hortae CBS 480.64</name>
    <dbReference type="NCBI Taxonomy" id="1314780"/>
    <lineage>
        <taxon>Eukaryota</taxon>
        <taxon>Fungi</taxon>
        <taxon>Dikarya</taxon>
        <taxon>Ascomycota</taxon>
        <taxon>Pezizomycotina</taxon>
        <taxon>Dothideomycetes</taxon>
        <taxon>Dothideomycetidae</taxon>
        <taxon>Capnodiales</taxon>
        <taxon>Piedraiaceae</taxon>
        <taxon>Piedraia</taxon>
    </lineage>
</organism>
<feature type="non-terminal residue" evidence="1">
    <location>
        <position position="148"/>
    </location>
</feature>
<protein>
    <submittedName>
        <fullName evidence="1">Uncharacterized protein</fullName>
    </submittedName>
</protein>
<keyword evidence="2" id="KW-1185">Reference proteome</keyword>
<evidence type="ECO:0000313" key="1">
    <source>
        <dbReference type="EMBL" id="KAF2858808.1"/>
    </source>
</evidence>
<evidence type="ECO:0000313" key="2">
    <source>
        <dbReference type="Proteomes" id="UP000799421"/>
    </source>
</evidence>
<gene>
    <name evidence="1" type="ORF">K470DRAFT_250448</name>
</gene>
<dbReference type="Proteomes" id="UP000799421">
    <property type="component" value="Unassembled WGS sequence"/>
</dbReference>
<accession>A0A6A7BWE5</accession>
<reference evidence="1" key="1">
    <citation type="journal article" date="2020" name="Stud. Mycol.">
        <title>101 Dothideomycetes genomes: a test case for predicting lifestyles and emergence of pathogens.</title>
        <authorList>
            <person name="Haridas S."/>
            <person name="Albert R."/>
            <person name="Binder M."/>
            <person name="Bloem J."/>
            <person name="Labutti K."/>
            <person name="Salamov A."/>
            <person name="Andreopoulos B."/>
            <person name="Baker S."/>
            <person name="Barry K."/>
            <person name="Bills G."/>
            <person name="Bluhm B."/>
            <person name="Cannon C."/>
            <person name="Castanera R."/>
            <person name="Culley D."/>
            <person name="Daum C."/>
            <person name="Ezra D."/>
            <person name="Gonzalez J."/>
            <person name="Henrissat B."/>
            <person name="Kuo A."/>
            <person name="Liang C."/>
            <person name="Lipzen A."/>
            <person name="Lutzoni F."/>
            <person name="Magnuson J."/>
            <person name="Mondo S."/>
            <person name="Nolan M."/>
            <person name="Ohm R."/>
            <person name="Pangilinan J."/>
            <person name="Park H.-J."/>
            <person name="Ramirez L."/>
            <person name="Alfaro M."/>
            <person name="Sun H."/>
            <person name="Tritt A."/>
            <person name="Yoshinaga Y."/>
            <person name="Zwiers L.-H."/>
            <person name="Turgeon B."/>
            <person name="Goodwin S."/>
            <person name="Spatafora J."/>
            <person name="Crous P."/>
            <person name="Grigoriev I."/>
        </authorList>
    </citation>
    <scope>NUCLEOTIDE SEQUENCE</scope>
    <source>
        <strain evidence="1">CBS 480.64</strain>
    </source>
</reference>
<feature type="non-terminal residue" evidence="1">
    <location>
        <position position="1"/>
    </location>
</feature>
<proteinExistence type="predicted"/>
<dbReference type="AlphaFoldDB" id="A0A6A7BWE5"/>
<dbReference type="EMBL" id="MU006002">
    <property type="protein sequence ID" value="KAF2858808.1"/>
    <property type="molecule type" value="Genomic_DNA"/>
</dbReference>
<name>A0A6A7BWE5_9PEZI</name>
<sequence length="148" mass="16835">KSSRRSWKRRNCSNLSNNTQQRRVLRSQAEPLPNNWISDELVQEIIELTLAEETATNTAIEADALPKLWILSSCLLELGISQERVDEVLQHSLCYPPIDSSSTTWSLNDALDWLSLRCDLEELGEYDVEKHVTFAEEAEPEEAEPPPA</sequence>